<dbReference type="Proteomes" id="UP000095759">
    <property type="component" value="Unassembled WGS sequence"/>
</dbReference>
<gene>
    <name evidence="1" type="ORF">AS594_27175</name>
</gene>
<comment type="caution">
    <text evidence="1">The sequence shown here is derived from an EMBL/GenBank/DDBJ whole genome shotgun (WGS) entry which is preliminary data.</text>
</comment>
<dbReference type="STRING" id="285458.BGM19_09700"/>
<name>A0A1E5PDK0_9ACTN</name>
<evidence type="ECO:0000313" key="1">
    <source>
        <dbReference type="EMBL" id="OEJ27618.1"/>
    </source>
</evidence>
<dbReference type="EMBL" id="MEHJ01000001">
    <property type="protein sequence ID" value="OEJ27618.1"/>
    <property type="molecule type" value="Genomic_DNA"/>
</dbReference>
<evidence type="ECO:0000313" key="2">
    <source>
        <dbReference type="Proteomes" id="UP000095759"/>
    </source>
</evidence>
<organism evidence="1 2">
    <name type="scientific">Streptomyces agglomeratus</name>
    <dbReference type="NCBI Taxonomy" id="285458"/>
    <lineage>
        <taxon>Bacteria</taxon>
        <taxon>Bacillati</taxon>
        <taxon>Actinomycetota</taxon>
        <taxon>Actinomycetes</taxon>
        <taxon>Kitasatosporales</taxon>
        <taxon>Streptomycetaceae</taxon>
        <taxon>Streptomyces</taxon>
    </lineage>
</organism>
<proteinExistence type="predicted"/>
<dbReference type="RefSeq" id="WP_069935453.1">
    <property type="nucleotide sequence ID" value="NZ_MEHJ01000001.1"/>
</dbReference>
<protein>
    <submittedName>
        <fullName evidence="1">Uncharacterized protein</fullName>
    </submittedName>
</protein>
<dbReference type="AlphaFoldDB" id="A0A1E5PDK0"/>
<accession>A0A1E5PDK0</accession>
<reference evidence="1 2" key="1">
    <citation type="submission" date="2016-08" db="EMBL/GenBank/DDBJ databases">
        <title>Complete genome sequence of Streptomyces agglomeratus strain 6-3-2, a novel anti-MRSA actinomycete isolated from Wuli of Tebit, China.</title>
        <authorList>
            <person name="Chen X."/>
        </authorList>
    </citation>
    <scope>NUCLEOTIDE SEQUENCE [LARGE SCALE GENOMIC DNA]</scope>
    <source>
        <strain evidence="1 2">6-3-2</strain>
    </source>
</reference>
<keyword evidence="2" id="KW-1185">Reference proteome</keyword>
<sequence>MWRCGDWLTHYNSACAYAMAMRAADGDPHVTEGHVRRAVEELEKAVLVPKGGFMTVERTWMVHEDPDLDLLRNEELFKSFVRTAYPGLETAADALPADNWSEKQMRSYDYRLLEAVAKVMQQVWNLRGAERGADIRVATEWLRSECEIWAGIHGVTGFDRCGQWEDRVDLIGHVQANRQPDLFFAPEFPPPLLSDGPAADDLPSDIDQRLERLARDLECEEGEGGVLHLSSRQGQDVLREATANGVARLSRASVRKLATGYSALWQTLGEWLGPADRGEEPFLHALKGVPRPTRRRRASRRSIVLDPTRVRI</sequence>